<evidence type="ECO:0000313" key="2">
    <source>
        <dbReference type="EMBL" id="KAA9023682.1"/>
    </source>
</evidence>
<gene>
    <name evidence="2" type="ORF">F4U95_23305</name>
    <name evidence="1" type="ORF">F4U96_23250</name>
</gene>
<dbReference type="InterPro" id="IPR007396">
    <property type="entry name" value="TR_PAI2-type"/>
</dbReference>
<dbReference type="EMBL" id="VYQA01000035">
    <property type="protein sequence ID" value="KAA9023682.1"/>
    <property type="molecule type" value="Genomic_DNA"/>
</dbReference>
<dbReference type="Proteomes" id="UP000326364">
    <property type="component" value="Unassembled WGS sequence"/>
</dbReference>
<proteinExistence type="predicted"/>
<dbReference type="Proteomes" id="UP000325933">
    <property type="component" value="Unassembled WGS sequence"/>
</dbReference>
<dbReference type="PANTHER" id="PTHR35802:SF1">
    <property type="entry name" value="PROTEASE SYNTHASE AND SPORULATION PROTEIN PAI 2"/>
    <property type="match status" value="1"/>
</dbReference>
<dbReference type="Gene3D" id="2.30.110.10">
    <property type="entry name" value="Electron Transport, Fmn-binding Protein, Chain A"/>
    <property type="match status" value="1"/>
</dbReference>
<evidence type="ECO:0000313" key="1">
    <source>
        <dbReference type="EMBL" id="KAA9011390.1"/>
    </source>
</evidence>
<dbReference type="RefSeq" id="WP_150426897.1">
    <property type="nucleotide sequence ID" value="NZ_VYQA01000035.1"/>
</dbReference>
<evidence type="ECO:0000313" key="3">
    <source>
        <dbReference type="Proteomes" id="UP000325933"/>
    </source>
</evidence>
<dbReference type="Pfam" id="PF04299">
    <property type="entry name" value="FMN_bind_2"/>
    <property type="match status" value="1"/>
</dbReference>
<accession>A0A5J5HS65</accession>
<dbReference type="SUPFAM" id="SSF50475">
    <property type="entry name" value="FMN-binding split barrel"/>
    <property type="match status" value="1"/>
</dbReference>
<organism evidence="2 3">
    <name type="scientific">Sphingobium limneticum</name>
    <dbReference type="NCBI Taxonomy" id="1007511"/>
    <lineage>
        <taxon>Bacteria</taxon>
        <taxon>Pseudomonadati</taxon>
        <taxon>Pseudomonadota</taxon>
        <taxon>Alphaproteobacteria</taxon>
        <taxon>Sphingomonadales</taxon>
        <taxon>Sphingomonadaceae</taxon>
        <taxon>Sphingobium</taxon>
    </lineage>
</organism>
<dbReference type="InterPro" id="IPR012349">
    <property type="entry name" value="Split_barrel_FMN-bd"/>
</dbReference>
<sequence>MIEAFSAYGPQDVRFLIGQYPLAWVQTCASVEQPAASLLPLLGEYDRDGRLIALIGHMARHNPLHDALQTDCRAHILFTGPQGYVSPEHAGLRDWAPTWNYVQLKIAADLHFDDALTEPALDMLINHMERDRIAPWRKEALGARYSRLAGAIIGFRAEVRSCAGIFKLGQDERPEVLADILSSHPDATLVEWMRRFTN</sequence>
<dbReference type="AlphaFoldDB" id="A0A5J5HS65"/>
<dbReference type="EMBL" id="VYQB01000035">
    <property type="protein sequence ID" value="KAA9011390.1"/>
    <property type="molecule type" value="Genomic_DNA"/>
</dbReference>
<dbReference type="PANTHER" id="PTHR35802">
    <property type="entry name" value="PROTEASE SYNTHASE AND SPORULATION PROTEIN PAI 2"/>
    <property type="match status" value="1"/>
</dbReference>
<name>A0A5J5HS65_9SPHN</name>
<evidence type="ECO:0000313" key="4">
    <source>
        <dbReference type="Proteomes" id="UP000326364"/>
    </source>
</evidence>
<protein>
    <submittedName>
        <fullName evidence="2">FMN-binding negative transcriptional regulator</fullName>
    </submittedName>
</protein>
<reference evidence="3 4" key="1">
    <citation type="submission" date="2019-09" db="EMBL/GenBank/DDBJ databases">
        <authorList>
            <person name="Feng G."/>
        </authorList>
    </citation>
    <scope>NUCLEOTIDE SEQUENCE [LARGE SCALE GENOMIC DNA]</scope>
    <source>
        <strain evidence="2 3">KACC 19283</strain>
        <strain evidence="1 4">KACC 19284</strain>
    </source>
</reference>
<keyword evidence="4" id="KW-1185">Reference proteome</keyword>
<comment type="caution">
    <text evidence="2">The sequence shown here is derived from an EMBL/GenBank/DDBJ whole genome shotgun (WGS) entry which is preliminary data.</text>
</comment>